<evidence type="ECO:0000256" key="2">
    <source>
        <dbReference type="ARBA" id="ARBA00023295"/>
    </source>
</evidence>
<feature type="domain" description="Atrophied bacterial Ig" evidence="6">
    <location>
        <begin position="258"/>
        <end position="339"/>
    </location>
</feature>
<evidence type="ECO:0000256" key="3">
    <source>
        <dbReference type="SAM" id="SignalP"/>
    </source>
</evidence>
<dbReference type="Pfam" id="PF20578">
    <property type="entry name" value="aBig_2"/>
    <property type="match status" value="2"/>
</dbReference>
<keyword evidence="8" id="KW-1185">Reference proteome</keyword>
<organism evidence="7 8">
    <name type="scientific">Cellulomonas composti</name>
    <dbReference type="NCBI Taxonomy" id="266130"/>
    <lineage>
        <taxon>Bacteria</taxon>
        <taxon>Bacillati</taxon>
        <taxon>Actinomycetota</taxon>
        <taxon>Actinomycetes</taxon>
        <taxon>Micrococcales</taxon>
        <taxon>Cellulomonadaceae</taxon>
        <taxon>Cellulomonas</taxon>
    </lineage>
</organism>
<dbReference type="NCBIfam" id="NF047446">
    <property type="entry name" value="barrel_OmpL47"/>
    <property type="match status" value="1"/>
</dbReference>
<evidence type="ECO:0000313" key="7">
    <source>
        <dbReference type="EMBL" id="GEL95829.1"/>
    </source>
</evidence>
<proteinExistence type="predicted"/>
<dbReference type="InterPro" id="IPR050727">
    <property type="entry name" value="GH43_arabinanases"/>
</dbReference>
<dbReference type="Pfam" id="PF16640">
    <property type="entry name" value="Big_3_5"/>
    <property type="match status" value="1"/>
</dbReference>
<comment type="caution">
    <text evidence="7">The sequence shown here is derived from an EMBL/GenBank/DDBJ whole genome shotgun (WGS) entry which is preliminary data.</text>
</comment>
<keyword evidence="3" id="KW-0732">Signal</keyword>
<evidence type="ECO:0008006" key="9">
    <source>
        <dbReference type="Google" id="ProtNLM"/>
    </source>
</evidence>
<dbReference type="PANTHER" id="PTHR43301">
    <property type="entry name" value="ARABINAN ENDO-1,5-ALPHA-L-ARABINOSIDASE"/>
    <property type="match status" value="1"/>
</dbReference>
<dbReference type="RefSeq" id="WP_146843449.1">
    <property type="nucleotide sequence ID" value="NZ_BJWG01000011.1"/>
</dbReference>
<feature type="chain" id="PRO_5022136732" description="Bacterial Ig-like domain-containing protein" evidence="3">
    <location>
        <begin position="29"/>
        <end position="1210"/>
    </location>
</feature>
<feature type="domain" description="Atrophied bacterial Ig" evidence="6">
    <location>
        <begin position="354"/>
        <end position="429"/>
    </location>
</feature>
<dbReference type="Pfam" id="PF07532">
    <property type="entry name" value="Big_4"/>
    <property type="match status" value="1"/>
</dbReference>
<dbReference type="AlphaFoldDB" id="A0A511JDG0"/>
<feature type="domain" description="Bacterial Ig-like" evidence="5">
    <location>
        <begin position="1029"/>
        <end position="1111"/>
    </location>
</feature>
<dbReference type="SUPFAM" id="SSF75005">
    <property type="entry name" value="Arabinanase/levansucrase/invertase"/>
    <property type="match status" value="1"/>
</dbReference>
<dbReference type="OrthoDB" id="9758923at2"/>
<dbReference type="InterPro" id="IPR046780">
    <property type="entry name" value="aBig_2"/>
</dbReference>
<sequence length="1210" mass="124616">MRARRIWGSAAAAAVALGTAFVATPATAAVDQGLVGHWQLDETSGSVAVDSSGNGRDGTVSGTAAWNAGDGFTFTGGSAGSGNAVALPNGLLTGLDDITIDYDVWVDSDLSGFYFIFSLGNAPGSNGEYIFMNGWDWEQRMRAAITAAGSGELNTIRPGAIATNQWRHITYTIDGGTTAAPGSAVLYEDGVEVARNDAITVKPSQITNGGTFNILGRSPWSGDSSFKGKIRDFRIYDRTLTESERTELAADVAQPAATAAAAALTLGDTSAVTTNLTLPTTGTQGTTVSWSSSGPAVVSTTGAVTRPTAAQGDATVTLTATVTRGSASATHDFVVTVVALPDDEGLLAEDLAAIAVPNLEDARGNLTLPVTGANGSTFVWSSSDPSVVDATGVVTRPAHGEPTATVQLTATGTHGVVTDTRTFTATVPALPAALDTDAYVFTYFEGESTADGESIYLGASQGDDPTAWDDLNDGEPVLTSSFGELGLRDPFIMRSPEGDKFYLLATDLKIYPGGSFSTAQQTGSTYIEVWESTDLVHWSDQRHVKVSSDFAGNTWAPEAFYDDDLGAYVVYWASNLYPTTTTAGRSYTTTYNRMMYATTRDFVTFSEPQPWIDVKRGTGLGMIDATVVKDGDTFYRFVKDEGSMTVRQERSTDLLATVSGTLPTTSSPDSGWQLVKERVGVGQANPWGGTFTQGEGPTAFQANDGDSWYLFIDQPSYHNGRGYMAFTTTDIASGTWTSLPDAELPSSPRHGTVLPVTQAEYDALLTAYQPDLLVESADPQRVSTAQGVAPTLPATANVHYADGSARSTPVAWDAVDPASYAAPGSFVVEGVVAAGSAVRAQVTVVVTDDTDPLVDLVADEAPDGEAGWYRSAVDVTASATDPSGVASVDVALDGADWVTTAGDEGAVTVAGDGVHTVLARATDTTGRTGATPAGLTVHVDGTAPVSRATVDADARTVTLRAADSTSGVARTEYRTTGGWTAYTGPVTVGTAATTVQYRALDVAGNTEVVNAAVVPAAGTEPVASKLVAVAPATATYGTYPNVAVSVTGSGGVPSGKVRVLEGSTVLGSAVLVNGRATVTLAKPRVGTHRLTVVYAGDARFTGSQKALTVKVVKAPTMTSVTAASPGAGKKATANVRVVATTGVAVTGKVRVTVTRGTTTVATKVATLGSGGKVTLTLPALAAGTYTVKIAYAGSGTVTASTGTTRLVVRS</sequence>
<evidence type="ECO:0000259" key="6">
    <source>
        <dbReference type="Pfam" id="PF20578"/>
    </source>
</evidence>
<evidence type="ECO:0000256" key="1">
    <source>
        <dbReference type="ARBA" id="ARBA00022801"/>
    </source>
</evidence>
<dbReference type="InterPro" id="IPR058094">
    <property type="entry name" value="Ig-like_OmpL47-like"/>
</dbReference>
<dbReference type="CDD" id="cd08983">
    <property type="entry name" value="GH43_Bt3655-like"/>
    <property type="match status" value="1"/>
</dbReference>
<accession>A0A511JDG0</accession>
<gene>
    <name evidence="7" type="ORF">CCO02nite_24870</name>
</gene>
<dbReference type="Gene3D" id="2.60.40.10">
    <property type="entry name" value="Immunoglobulins"/>
    <property type="match status" value="1"/>
</dbReference>
<evidence type="ECO:0000259" key="5">
    <source>
        <dbReference type="Pfam" id="PF16640"/>
    </source>
</evidence>
<evidence type="ECO:0000313" key="8">
    <source>
        <dbReference type="Proteomes" id="UP000321720"/>
    </source>
</evidence>
<dbReference type="GO" id="GO:0005975">
    <property type="term" value="P:carbohydrate metabolic process"/>
    <property type="evidence" value="ECO:0007669"/>
    <property type="project" value="UniProtKB-ARBA"/>
</dbReference>
<dbReference type="EMBL" id="BJWG01000011">
    <property type="protein sequence ID" value="GEL95829.1"/>
    <property type="molecule type" value="Genomic_DNA"/>
</dbReference>
<dbReference type="GO" id="GO:0016798">
    <property type="term" value="F:hydrolase activity, acting on glycosyl bonds"/>
    <property type="evidence" value="ECO:0007669"/>
    <property type="project" value="UniProtKB-KW"/>
</dbReference>
<keyword evidence="2" id="KW-0326">Glycosidase</keyword>
<dbReference type="InterPro" id="IPR023296">
    <property type="entry name" value="Glyco_hydro_beta-prop_sf"/>
</dbReference>
<name>A0A511JDG0_9CELL</name>
<dbReference type="InterPro" id="IPR011081">
    <property type="entry name" value="Big_4"/>
</dbReference>
<dbReference type="InterPro" id="IPR013783">
    <property type="entry name" value="Ig-like_fold"/>
</dbReference>
<dbReference type="InterPro" id="IPR032109">
    <property type="entry name" value="Big_3_5"/>
</dbReference>
<feature type="signal peptide" evidence="3">
    <location>
        <begin position="1"/>
        <end position="28"/>
    </location>
</feature>
<feature type="domain" description="Bacterial Ig-like" evidence="4">
    <location>
        <begin position="780"/>
        <end position="835"/>
    </location>
</feature>
<reference evidence="7 8" key="1">
    <citation type="submission" date="2019-07" db="EMBL/GenBank/DDBJ databases">
        <title>Whole genome shotgun sequence of Cellulomonas composti NBRC 100758.</title>
        <authorList>
            <person name="Hosoyama A."/>
            <person name="Uohara A."/>
            <person name="Ohji S."/>
            <person name="Ichikawa N."/>
        </authorList>
    </citation>
    <scope>NUCLEOTIDE SEQUENCE [LARGE SCALE GENOMIC DNA]</scope>
    <source>
        <strain evidence="7 8">NBRC 100758</strain>
    </source>
</reference>
<dbReference type="Pfam" id="PF13385">
    <property type="entry name" value="Laminin_G_3"/>
    <property type="match status" value="1"/>
</dbReference>
<dbReference type="SUPFAM" id="SSF49899">
    <property type="entry name" value="Concanavalin A-like lectins/glucanases"/>
    <property type="match status" value="1"/>
</dbReference>
<protein>
    <recommendedName>
        <fullName evidence="9">Bacterial Ig-like domain-containing protein</fullName>
    </recommendedName>
</protein>
<dbReference type="PANTHER" id="PTHR43301:SF3">
    <property type="entry name" value="ARABINAN ENDO-1,5-ALPHA-L-ARABINOSIDASE A-RELATED"/>
    <property type="match status" value="1"/>
</dbReference>
<dbReference type="Gene3D" id="2.115.10.20">
    <property type="entry name" value="Glycosyl hydrolase domain, family 43"/>
    <property type="match status" value="1"/>
</dbReference>
<dbReference type="Gene3D" id="2.60.120.200">
    <property type="match status" value="1"/>
</dbReference>
<keyword evidence="1" id="KW-0378">Hydrolase</keyword>
<dbReference type="Proteomes" id="UP000321720">
    <property type="component" value="Unassembled WGS sequence"/>
</dbReference>
<dbReference type="InterPro" id="IPR013320">
    <property type="entry name" value="ConA-like_dom_sf"/>
</dbReference>
<evidence type="ECO:0000259" key="4">
    <source>
        <dbReference type="Pfam" id="PF07532"/>
    </source>
</evidence>